<feature type="transmembrane region" description="Helical" evidence="1">
    <location>
        <begin position="52"/>
        <end position="70"/>
    </location>
</feature>
<protein>
    <recommendedName>
        <fullName evidence="4">Transmembrane protein</fullName>
    </recommendedName>
</protein>
<sequence>MLLENRRGGGGEEIWFGMEETGAEIREFLRWELGDGFGTEANDSVTVTNFSTTVKLLVVIVVLGGVWVTLEMQKRISETEIETEIVKREGRKWRKVAIVQRSSVTVGGGKSNGEDDVKALR</sequence>
<dbReference type="Proteomes" id="UP001157006">
    <property type="component" value="Chromosome 2"/>
</dbReference>
<dbReference type="EMBL" id="OX451737">
    <property type="protein sequence ID" value="CAI8601542.1"/>
    <property type="molecule type" value="Genomic_DNA"/>
</dbReference>
<gene>
    <name evidence="2" type="ORF">VFH_II277200</name>
</gene>
<name>A0AAV0ZXF8_VICFA</name>
<reference evidence="2 3" key="1">
    <citation type="submission" date="2023-01" db="EMBL/GenBank/DDBJ databases">
        <authorList>
            <person name="Kreplak J."/>
        </authorList>
    </citation>
    <scope>NUCLEOTIDE SEQUENCE [LARGE SCALE GENOMIC DNA]</scope>
</reference>
<evidence type="ECO:0000313" key="2">
    <source>
        <dbReference type="EMBL" id="CAI8601542.1"/>
    </source>
</evidence>
<evidence type="ECO:0000313" key="3">
    <source>
        <dbReference type="Proteomes" id="UP001157006"/>
    </source>
</evidence>
<evidence type="ECO:0008006" key="4">
    <source>
        <dbReference type="Google" id="ProtNLM"/>
    </source>
</evidence>
<evidence type="ECO:0000256" key="1">
    <source>
        <dbReference type="SAM" id="Phobius"/>
    </source>
</evidence>
<accession>A0AAV0ZXF8</accession>
<keyword evidence="1" id="KW-0812">Transmembrane</keyword>
<keyword evidence="1" id="KW-1133">Transmembrane helix</keyword>
<keyword evidence="1" id="KW-0472">Membrane</keyword>
<organism evidence="2 3">
    <name type="scientific">Vicia faba</name>
    <name type="common">Broad bean</name>
    <name type="synonym">Faba vulgaris</name>
    <dbReference type="NCBI Taxonomy" id="3906"/>
    <lineage>
        <taxon>Eukaryota</taxon>
        <taxon>Viridiplantae</taxon>
        <taxon>Streptophyta</taxon>
        <taxon>Embryophyta</taxon>
        <taxon>Tracheophyta</taxon>
        <taxon>Spermatophyta</taxon>
        <taxon>Magnoliopsida</taxon>
        <taxon>eudicotyledons</taxon>
        <taxon>Gunneridae</taxon>
        <taxon>Pentapetalae</taxon>
        <taxon>rosids</taxon>
        <taxon>fabids</taxon>
        <taxon>Fabales</taxon>
        <taxon>Fabaceae</taxon>
        <taxon>Papilionoideae</taxon>
        <taxon>50 kb inversion clade</taxon>
        <taxon>NPAAA clade</taxon>
        <taxon>Hologalegina</taxon>
        <taxon>IRL clade</taxon>
        <taxon>Fabeae</taxon>
        <taxon>Vicia</taxon>
    </lineage>
</organism>
<keyword evidence="3" id="KW-1185">Reference proteome</keyword>
<dbReference type="AlphaFoldDB" id="A0AAV0ZXF8"/>
<proteinExistence type="predicted"/>